<dbReference type="KEGG" id="tmu:111822869"/>
<dbReference type="InterPro" id="IPR000558">
    <property type="entry name" value="Histone_H2B"/>
</dbReference>
<reference evidence="5" key="1">
    <citation type="submission" date="2025-08" db="UniProtKB">
        <authorList>
            <consortium name="RefSeq"/>
        </authorList>
    </citation>
    <scope>IDENTIFICATION</scope>
</reference>
<keyword evidence="4" id="KW-1185">Reference proteome</keyword>
<dbReference type="GO" id="GO:0000786">
    <property type="term" value="C:nucleosome"/>
    <property type="evidence" value="ECO:0007669"/>
    <property type="project" value="InterPro"/>
</dbReference>
<dbReference type="Gene3D" id="1.10.20.10">
    <property type="entry name" value="Histone, subunit A"/>
    <property type="match status" value="1"/>
</dbReference>
<dbReference type="SMART" id="SM00427">
    <property type="entry name" value="H2B"/>
    <property type="match status" value="1"/>
</dbReference>
<dbReference type="STRING" id="127582.A0A2Y9RYN2"/>
<proteinExistence type="inferred from homology"/>
<dbReference type="PANTHER" id="PTHR23428">
    <property type="entry name" value="HISTONE H2B"/>
    <property type="match status" value="1"/>
</dbReference>
<dbReference type="SUPFAM" id="SSF47113">
    <property type="entry name" value="Histone-fold"/>
    <property type="match status" value="1"/>
</dbReference>
<dbReference type="Pfam" id="PF00125">
    <property type="entry name" value="Histone"/>
    <property type="match status" value="1"/>
</dbReference>
<evidence type="ECO:0000256" key="1">
    <source>
        <dbReference type="ARBA" id="ARBA00006846"/>
    </source>
</evidence>
<comment type="similarity">
    <text evidence="1">Belongs to the histone H2B family.</text>
</comment>
<dbReference type="AlphaFoldDB" id="A0A2Y9RYN2"/>
<dbReference type="CDD" id="cd22910">
    <property type="entry name" value="HFD_H2B"/>
    <property type="match status" value="1"/>
</dbReference>
<dbReference type="FunFam" id="1.10.20.10:FF:000043">
    <property type="entry name" value="Histone H2B"/>
    <property type="match status" value="1"/>
</dbReference>
<dbReference type="GO" id="GO:0046982">
    <property type="term" value="F:protein heterodimerization activity"/>
    <property type="evidence" value="ECO:0007669"/>
    <property type="project" value="InterPro"/>
</dbReference>
<evidence type="ECO:0000259" key="3">
    <source>
        <dbReference type="Pfam" id="PF00125"/>
    </source>
</evidence>
<dbReference type="Proteomes" id="UP000248480">
    <property type="component" value="Unplaced"/>
</dbReference>
<organism evidence="4 5">
    <name type="scientific">Trichechus manatus latirostris</name>
    <name type="common">Florida manatee</name>
    <dbReference type="NCBI Taxonomy" id="127582"/>
    <lineage>
        <taxon>Eukaryota</taxon>
        <taxon>Metazoa</taxon>
        <taxon>Chordata</taxon>
        <taxon>Craniata</taxon>
        <taxon>Vertebrata</taxon>
        <taxon>Euteleostomi</taxon>
        <taxon>Mammalia</taxon>
        <taxon>Eutheria</taxon>
        <taxon>Afrotheria</taxon>
        <taxon>Sirenia</taxon>
        <taxon>Trichechidae</taxon>
        <taxon>Trichechus</taxon>
    </lineage>
</organism>
<feature type="domain" description="Core Histone H2A/H2B/H3" evidence="3">
    <location>
        <begin position="18"/>
        <end position="100"/>
    </location>
</feature>
<dbReference type="GO" id="GO:0030527">
    <property type="term" value="F:structural constituent of chromatin"/>
    <property type="evidence" value="ECO:0007669"/>
    <property type="project" value="InterPro"/>
</dbReference>
<dbReference type="GeneID" id="111822869"/>
<feature type="compositionally biased region" description="Basic residues" evidence="2">
    <location>
        <begin position="12"/>
        <end position="29"/>
    </location>
</feature>
<evidence type="ECO:0000256" key="2">
    <source>
        <dbReference type="SAM" id="MobiDB-lite"/>
    </source>
</evidence>
<dbReference type="GO" id="GO:0005634">
    <property type="term" value="C:nucleus"/>
    <property type="evidence" value="ECO:0007669"/>
    <property type="project" value="UniProtKB-ARBA"/>
</dbReference>
<dbReference type="RefSeq" id="XP_023598641.1">
    <property type="nucleotide sequence ID" value="XM_023742873.1"/>
</dbReference>
<dbReference type="InterPro" id="IPR007125">
    <property type="entry name" value="H2A/H2B/H3"/>
</dbReference>
<evidence type="ECO:0000313" key="4">
    <source>
        <dbReference type="Proteomes" id="UP000248480"/>
    </source>
</evidence>
<dbReference type="OrthoDB" id="9841325at2759"/>
<name>A0A2Y9RYN2_TRIMA</name>
<gene>
    <name evidence="5" type="primary">LOC111822869</name>
</gene>
<dbReference type="InParanoid" id="A0A2Y9RYN2"/>
<accession>A0A2Y9RYN2</accession>
<dbReference type="GO" id="GO:0003677">
    <property type="term" value="F:DNA binding"/>
    <property type="evidence" value="ECO:0007669"/>
    <property type="project" value="InterPro"/>
</dbReference>
<dbReference type="PRINTS" id="PR00621">
    <property type="entry name" value="HISTONEH2B"/>
</dbReference>
<feature type="region of interest" description="Disordered" evidence="2">
    <location>
        <begin position="1"/>
        <end position="29"/>
    </location>
</feature>
<protein>
    <submittedName>
        <fullName evidence="5">Histone H2B type 1-A-like</fullName>
    </submittedName>
</protein>
<evidence type="ECO:0000313" key="5">
    <source>
        <dbReference type="RefSeq" id="XP_023598641.1"/>
    </source>
</evidence>
<sequence length="125" mass="14057">MAEPSGVCLSSKKSKKAGSKTKKQKTQKRSRCRRNCFCLFIYRTLKKVRAELGISRRAVGVINCLLNDILERIAEEATHLARYTSHSTITSRTLQTAVRLMLPGEIGKLAVSEATKVVTRYKSRK</sequence>
<dbReference type="InterPro" id="IPR009072">
    <property type="entry name" value="Histone-fold"/>
</dbReference>